<dbReference type="GO" id="GO:0016788">
    <property type="term" value="F:hydrolase activity, acting on ester bonds"/>
    <property type="evidence" value="ECO:0007669"/>
    <property type="project" value="UniProtKB-ARBA"/>
</dbReference>
<dbReference type="Gene3D" id="3.40.50.1110">
    <property type="entry name" value="SGNH hydrolase"/>
    <property type="match status" value="1"/>
</dbReference>
<dbReference type="EMBL" id="FPAJ01000005">
    <property type="protein sequence ID" value="SFT07013.1"/>
    <property type="molecule type" value="Genomic_DNA"/>
</dbReference>
<feature type="domain" description="SGNH hydrolase-type esterase" evidence="2">
    <location>
        <begin position="33"/>
        <end position="214"/>
    </location>
</feature>
<keyword evidence="1" id="KW-0732">Signal</keyword>
<sequence length="227" mass="24713">MRHYTAQIIAAVLLVLCTVTASHAKDPLRILILGDSFMTSHSQAKQSVAHHLEKAFGAYVKNRAITGARYRYFLPITGALGLNISKQYREGPWDWVIINGGGNDMWMGCGCTKCARRMDKLISADGTGGDIPTLVAKARRSGAKVAYVGYLRSPGTWSPIEHCKDEGDTLEARIAAMAQRDHGVIFISLADLVPTGDKSFHAADMIHPSVKGTRAAADRIAQVLKRH</sequence>
<feature type="chain" id="PRO_5011613516" evidence="1">
    <location>
        <begin position="25"/>
        <end position="227"/>
    </location>
</feature>
<evidence type="ECO:0000256" key="1">
    <source>
        <dbReference type="SAM" id="SignalP"/>
    </source>
</evidence>
<name>A0A1I6V039_9RHOB</name>
<dbReference type="InterPro" id="IPR036514">
    <property type="entry name" value="SGNH_hydro_sf"/>
</dbReference>
<evidence type="ECO:0000313" key="3">
    <source>
        <dbReference type="EMBL" id="SFT07013.1"/>
    </source>
</evidence>
<keyword evidence="4" id="KW-1185">Reference proteome</keyword>
<reference evidence="4" key="1">
    <citation type="submission" date="2016-10" db="EMBL/GenBank/DDBJ databases">
        <authorList>
            <person name="Varghese N."/>
            <person name="Submissions S."/>
        </authorList>
    </citation>
    <scope>NUCLEOTIDE SEQUENCE [LARGE SCALE GENOMIC DNA]</scope>
    <source>
        <strain evidence="4">DSM 23422</strain>
    </source>
</reference>
<protein>
    <submittedName>
        <fullName evidence="3">Lysophospholipase L1</fullName>
    </submittedName>
</protein>
<dbReference type="RefSeq" id="WP_093917174.1">
    <property type="nucleotide sequence ID" value="NZ_FPAJ01000005.1"/>
</dbReference>
<gene>
    <name evidence="3" type="ORF">SAMN04488040_2980</name>
</gene>
<evidence type="ECO:0000259" key="2">
    <source>
        <dbReference type="Pfam" id="PF13472"/>
    </source>
</evidence>
<organism evidence="3 4">
    <name type="scientific">Sulfitobacter marinus</name>
    <dbReference type="NCBI Taxonomy" id="394264"/>
    <lineage>
        <taxon>Bacteria</taxon>
        <taxon>Pseudomonadati</taxon>
        <taxon>Pseudomonadota</taxon>
        <taxon>Alphaproteobacteria</taxon>
        <taxon>Rhodobacterales</taxon>
        <taxon>Roseobacteraceae</taxon>
        <taxon>Sulfitobacter</taxon>
    </lineage>
</organism>
<proteinExistence type="predicted"/>
<dbReference type="AlphaFoldDB" id="A0A1I6V039"/>
<feature type="signal peptide" evidence="1">
    <location>
        <begin position="1"/>
        <end position="24"/>
    </location>
</feature>
<accession>A0A1I6V039</accession>
<dbReference type="SUPFAM" id="SSF52266">
    <property type="entry name" value="SGNH hydrolase"/>
    <property type="match status" value="1"/>
</dbReference>
<dbReference type="InterPro" id="IPR013830">
    <property type="entry name" value="SGNH_hydro"/>
</dbReference>
<dbReference type="STRING" id="394264.SAMN04488040_2980"/>
<dbReference type="OrthoDB" id="7840049at2"/>
<evidence type="ECO:0000313" key="4">
    <source>
        <dbReference type="Proteomes" id="UP000199239"/>
    </source>
</evidence>
<dbReference type="Pfam" id="PF13472">
    <property type="entry name" value="Lipase_GDSL_2"/>
    <property type="match status" value="1"/>
</dbReference>
<dbReference type="Proteomes" id="UP000199239">
    <property type="component" value="Unassembled WGS sequence"/>
</dbReference>
<dbReference type="CDD" id="cd00229">
    <property type="entry name" value="SGNH_hydrolase"/>
    <property type="match status" value="1"/>
</dbReference>